<comment type="similarity">
    <text evidence="1">Belongs to the short-chain dehydrogenases/reductases (SDR) family.</text>
</comment>
<dbReference type="SUPFAM" id="SSF51735">
    <property type="entry name" value="NAD(P)-binding Rossmann-fold domains"/>
    <property type="match status" value="1"/>
</dbReference>
<evidence type="ECO:0000313" key="4">
    <source>
        <dbReference type="Proteomes" id="UP001597045"/>
    </source>
</evidence>
<dbReference type="InterPro" id="IPR002347">
    <property type="entry name" value="SDR_fam"/>
</dbReference>
<accession>A0ABW3MJJ1</accession>
<organism evidence="3 4">
    <name type="scientific">Kibdelosporangium lantanae</name>
    <dbReference type="NCBI Taxonomy" id="1497396"/>
    <lineage>
        <taxon>Bacteria</taxon>
        <taxon>Bacillati</taxon>
        <taxon>Actinomycetota</taxon>
        <taxon>Actinomycetes</taxon>
        <taxon>Pseudonocardiales</taxon>
        <taxon>Pseudonocardiaceae</taxon>
        <taxon>Kibdelosporangium</taxon>
    </lineage>
</organism>
<dbReference type="PANTHER" id="PTHR43639">
    <property type="entry name" value="OXIDOREDUCTASE, SHORT-CHAIN DEHYDROGENASE/REDUCTASE FAMILY (AFU_ORTHOLOGUE AFUA_5G02870)"/>
    <property type="match status" value="1"/>
</dbReference>
<name>A0ABW3MJJ1_9PSEU</name>
<keyword evidence="4" id="KW-1185">Reference proteome</keyword>
<protein>
    <submittedName>
        <fullName evidence="3">SDR family NAD(P)-dependent oxidoreductase</fullName>
    </submittedName>
</protein>
<keyword evidence="2" id="KW-0560">Oxidoreductase</keyword>
<dbReference type="EMBL" id="JBHTIS010003071">
    <property type="protein sequence ID" value="MFD1050760.1"/>
    <property type="molecule type" value="Genomic_DNA"/>
</dbReference>
<proteinExistence type="inferred from homology"/>
<dbReference type="Proteomes" id="UP001597045">
    <property type="component" value="Unassembled WGS sequence"/>
</dbReference>
<dbReference type="Gene3D" id="3.40.50.720">
    <property type="entry name" value="NAD(P)-binding Rossmann-like Domain"/>
    <property type="match status" value="1"/>
</dbReference>
<feature type="non-terminal residue" evidence="3">
    <location>
        <position position="112"/>
    </location>
</feature>
<sequence length="112" mass="11804">MSGAHRLVTCSTIIWPGQPLLYTSPTVVSAGHPTSKRASMSGAYLRVCPYERLARSASVIFMQTALISGASRGIGAATARELGRRGYHVVVNYLKNKEAAQEVVADIVAAGG</sequence>
<evidence type="ECO:0000313" key="3">
    <source>
        <dbReference type="EMBL" id="MFD1050760.1"/>
    </source>
</evidence>
<gene>
    <name evidence="3" type="ORF">ACFQ1S_37145</name>
</gene>
<dbReference type="PANTHER" id="PTHR43639:SF1">
    <property type="entry name" value="SHORT-CHAIN DEHYDROGENASE_REDUCTASE FAMILY PROTEIN"/>
    <property type="match status" value="1"/>
</dbReference>
<reference evidence="4" key="1">
    <citation type="journal article" date="2019" name="Int. J. Syst. Evol. Microbiol.">
        <title>The Global Catalogue of Microorganisms (GCM) 10K type strain sequencing project: providing services to taxonomists for standard genome sequencing and annotation.</title>
        <authorList>
            <consortium name="The Broad Institute Genomics Platform"/>
            <consortium name="The Broad Institute Genome Sequencing Center for Infectious Disease"/>
            <person name="Wu L."/>
            <person name="Ma J."/>
        </authorList>
    </citation>
    <scope>NUCLEOTIDE SEQUENCE [LARGE SCALE GENOMIC DNA]</scope>
    <source>
        <strain evidence="4">JCM 31486</strain>
    </source>
</reference>
<comment type="caution">
    <text evidence="3">The sequence shown here is derived from an EMBL/GenBank/DDBJ whole genome shotgun (WGS) entry which is preliminary data.</text>
</comment>
<evidence type="ECO:0000256" key="2">
    <source>
        <dbReference type="ARBA" id="ARBA00023002"/>
    </source>
</evidence>
<evidence type="ECO:0000256" key="1">
    <source>
        <dbReference type="ARBA" id="ARBA00006484"/>
    </source>
</evidence>
<dbReference type="Pfam" id="PF00106">
    <property type="entry name" value="adh_short"/>
    <property type="match status" value="1"/>
</dbReference>
<dbReference type="InterPro" id="IPR036291">
    <property type="entry name" value="NAD(P)-bd_dom_sf"/>
</dbReference>